<evidence type="ECO:0000256" key="4">
    <source>
        <dbReference type="ARBA" id="ARBA00023163"/>
    </source>
</evidence>
<dbReference type="SUPFAM" id="SSF55136">
    <property type="entry name" value="Probable bacterial effector-binding domain"/>
    <property type="match status" value="1"/>
</dbReference>
<dbReference type="PROSITE" id="PS50937">
    <property type="entry name" value="HTH_MERR_2"/>
    <property type="match status" value="1"/>
</dbReference>
<evidence type="ECO:0000313" key="6">
    <source>
        <dbReference type="EMBL" id="GAA6407066.1"/>
    </source>
</evidence>
<dbReference type="SMART" id="SM00422">
    <property type="entry name" value="HTH_MERR"/>
    <property type="match status" value="1"/>
</dbReference>
<dbReference type="InterPro" id="IPR010499">
    <property type="entry name" value="AraC_E-bd"/>
</dbReference>
<accession>A0ABQ0B6J3</accession>
<dbReference type="SUPFAM" id="SSF46955">
    <property type="entry name" value="Putative DNA-binding domain"/>
    <property type="match status" value="1"/>
</dbReference>
<dbReference type="InterPro" id="IPR047057">
    <property type="entry name" value="MerR_fam"/>
</dbReference>
<dbReference type="SMART" id="SM00871">
    <property type="entry name" value="AraC_E_bind"/>
    <property type="match status" value="1"/>
</dbReference>
<dbReference type="Pfam" id="PF06445">
    <property type="entry name" value="GyrI-like"/>
    <property type="match status" value="1"/>
</dbReference>
<dbReference type="PROSITE" id="PS00552">
    <property type="entry name" value="HTH_MERR_1"/>
    <property type="match status" value="1"/>
</dbReference>
<dbReference type="Gene3D" id="1.10.1660.10">
    <property type="match status" value="1"/>
</dbReference>
<sequence>MYKISQFSKISGLTVKALRYYDKEGILTPSFRDAENQYRYYSDEDLKKALLIKFLRSLEFSIMEIREITEAVDTEDDLAYVLKEKIQFIETNIAKEKELIKKISRRMPSFEGKQKSQTYHIDITDVEEMLAASIRFTGRYRDLEQYVPLLYKAVKNNIAGRHFNCYYDEDCAEPADIELCLPVKCRIRDGAVTCRKLPAFKALRTVHYGSYDTLYLAYQSIFAYANANGYKILTPTREVYQKSPGMIFKGNPANYVTEILLPFETIQRSKK</sequence>
<keyword evidence="2" id="KW-0805">Transcription regulation</keyword>
<protein>
    <submittedName>
        <fullName evidence="6">MerR family transcriptional regulator</fullName>
    </submittedName>
</protein>
<dbReference type="Pfam" id="PF13411">
    <property type="entry name" value="MerR_1"/>
    <property type="match status" value="1"/>
</dbReference>
<evidence type="ECO:0000259" key="5">
    <source>
        <dbReference type="PROSITE" id="PS50937"/>
    </source>
</evidence>
<dbReference type="InterPro" id="IPR009061">
    <property type="entry name" value="DNA-bd_dom_put_sf"/>
</dbReference>
<evidence type="ECO:0000256" key="2">
    <source>
        <dbReference type="ARBA" id="ARBA00023015"/>
    </source>
</evidence>
<dbReference type="Proteomes" id="UP001600943">
    <property type="component" value="Unassembled WGS sequence"/>
</dbReference>
<keyword evidence="3" id="KW-0238">DNA-binding</keyword>
<comment type="caution">
    <text evidence="6">The sequence shown here is derived from an EMBL/GenBank/DDBJ whole genome shotgun (WGS) entry which is preliminary data.</text>
</comment>
<reference evidence="6 7" key="1">
    <citation type="submission" date="2024-04" db="EMBL/GenBank/DDBJ databases">
        <title>Defined microbial consortia suppress multidrug-resistant proinflammatory Enterobacteriaceae via ecological control.</title>
        <authorList>
            <person name="Furuichi M."/>
            <person name="Kawaguchi T."/>
            <person name="Pust M."/>
            <person name="Yasuma K."/>
            <person name="Plichta D."/>
            <person name="Hasegawa N."/>
            <person name="Ohya T."/>
            <person name="Bhattarai S."/>
            <person name="Sasajima S."/>
            <person name="Aoto Y."/>
            <person name="Tuganbaev T."/>
            <person name="Yaginuma M."/>
            <person name="Ueda M."/>
            <person name="Okahashi N."/>
            <person name="Amafuji K."/>
            <person name="Kiridooshi Y."/>
            <person name="Sugita K."/>
            <person name="Strazar M."/>
            <person name="Skelly A."/>
            <person name="Suda W."/>
            <person name="Hattori M."/>
            <person name="Nakamoto N."/>
            <person name="Caballero S."/>
            <person name="Norman J."/>
            <person name="Olle B."/>
            <person name="Tanoue T."/>
            <person name="Arita M."/>
            <person name="Bucci V."/>
            <person name="Atarashi K."/>
            <person name="Xavier R."/>
            <person name="Honda K."/>
        </authorList>
    </citation>
    <scope>NUCLEOTIDE SEQUENCE [LARGE SCALE GENOMIC DNA]</scope>
    <source>
        <strain evidence="7">k04-0078-D8-1</strain>
    </source>
</reference>
<dbReference type="InterPro" id="IPR029442">
    <property type="entry name" value="GyrI-like"/>
</dbReference>
<organism evidence="6 7">
    <name type="scientific">Blautia hominis</name>
    <dbReference type="NCBI Taxonomy" id="2025493"/>
    <lineage>
        <taxon>Bacteria</taxon>
        <taxon>Bacillati</taxon>
        <taxon>Bacillota</taxon>
        <taxon>Clostridia</taxon>
        <taxon>Lachnospirales</taxon>
        <taxon>Lachnospiraceae</taxon>
        <taxon>Blautia</taxon>
    </lineage>
</organism>
<keyword evidence="4" id="KW-0804">Transcription</keyword>
<dbReference type="Gene3D" id="3.20.80.10">
    <property type="entry name" value="Regulatory factor, effector binding domain"/>
    <property type="match status" value="1"/>
</dbReference>
<gene>
    <name evidence="6" type="ORF">K040078D81_11830</name>
</gene>
<dbReference type="EMBL" id="BAABYW010000001">
    <property type="protein sequence ID" value="GAA6407066.1"/>
    <property type="molecule type" value="Genomic_DNA"/>
</dbReference>
<keyword evidence="1" id="KW-0678">Repressor</keyword>
<dbReference type="InterPro" id="IPR011256">
    <property type="entry name" value="Reg_factor_effector_dom_sf"/>
</dbReference>
<dbReference type="PANTHER" id="PTHR30204">
    <property type="entry name" value="REDOX-CYCLING DRUG-SENSING TRANSCRIPTIONAL ACTIVATOR SOXR"/>
    <property type="match status" value="1"/>
</dbReference>
<keyword evidence="7" id="KW-1185">Reference proteome</keyword>
<dbReference type="InterPro" id="IPR000551">
    <property type="entry name" value="MerR-type_HTH_dom"/>
</dbReference>
<name>A0ABQ0B6J3_9FIRM</name>
<evidence type="ECO:0000256" key="3">
    <source>
        <dbReference type="ARBA" id="ARBA00023125"/>
    </source>
</evidence>
<dbReference type="PANTHER" id="PTHR30204:SF69">
    <property type="entry name" value="MERR-FAMILY TRANSCRIPTIONAL REGULATOR"/>
    <property type="match status" value="1"/>
</dbReference>
<evidence type="ECO:0000313" key="7">
    <source>
        <dbReference type="Proteomes" id="UP001600943"/>
    </source>
</evidence>
<feature type="domain" description="HTH merR-type" evidence="5">
    <location>
        <begin position="1"/>
        <end position="71"/>
    </location>
</feature>
<proteinExistence type="predicted"/>
<evidence type="ECO:0000256" key="1">
    <source>
        <dbReference type="ARBA" id="ARBA00022491"/>
    </source>
</evidence>